<dbReference type="GO" id="GO:0005615">
    <property type="term" value="C:extracellular space"/>
    <property type="evidence" value="ECO:0007669"/>
    <property type="project" value="TreeGrafter"/>
</dbReference>
<keyword evidence="3" id="KW-1185">Reference proteome</keyword>
<evidence type="ECO:0008006" key="4">
    <source>
        <dbReference type="Google" id="ProtNLM"/>
    </source>
</evidence>
<sequence>MTFAIHASDAGSNECTTNHAISKTTRVLAVRNIPKRIYFTILLTVCTVSYLLALQGGDLEYVKNHLDTIGFEVIISVLSLTAVIVMLYMCRLRSGTRRGVLLLVLCLFTALYLYDHGERFEHHGFYNLLVFLAIFIPLNLVLAALHILRSKIKHFTAYFIIALVVGGAATTASLLHYRRIFDQGIHGVLEYNSDECTWVGRNIPFVDLLPNGAQNFWAGLMYCKREQQDIHAVIDRNGELHIKCGIRDSEIVVDVLPETREWPLREKDYWKNLNKLVIKRTIRLPYNHTTPFILNDTTQAVVVRCGSSSTIVSRVSPSISRLPLYTPPLESDTRTKTIGEVFNASSSLEYANKKPPNVIYLMLDAVSRRQFHRKLPQSVRVLQTLQDLKHSHLAELYRYHSVGFSTDNNTKAAYLGEIFPKQRNTLPVWAHFRDRGFVTARIESGCDDWTKGCNGGNYEHQDFAVSNRTLDYELIAPFCQPEFYPNVGNAFGNFKGPYSITARCLFGKYVHDWAFDYLYKLRRELRPGRNKAIRAKDRPYMITATFFEGHEGTGEVIHTLDSALAAFIEDMRDSGELKDTVLIIAADHGLHMGLNFAYLQNGRIEHQNPFFAMSVPEWLHRFTKTLQPENEQDKHRQVKVKKENKESKWRDLPLAINEQRLITPFELHHSFRVLAEWPKFSMESWKKSLFYPQKKGRTCKDAGIGSAFCMCERS</sequence>
<organism evidence="2 3">
    <name type="scientific">Coemansia reversa (strain ATCC 12441 / NRRL 1564)</name>
    <dbReference type="NCBI Taxonomy" id="763665"/>
    <lineage>
        <taxon>Eukaryota</taxon>
        <taxon>Fungi</taxon>
        <taxon>Fungi incertae sedis</taxon>
        <taxon>Zoopagomycota</taxon>
        <taxon>Kickxellomycotina</taxon>
        <taxon>Kickxellomycetes</taxon>
        <taxon>Kickxellales</taxon>
        <taxon>Kickxellaceae</taxon>
        <taxon>Coemansia</taxon>
    </lineage>
</organism>
<protein>
    <recommendedName>
        <fullName evidence="4">DUF229-domain-containing protein</fullName>
    </recommendedName>
</protein>
<keyword evidence="1" id="KW-1133">Transmembrane helix</keyword>
<reference evidence="2 3" key="1">
    <citation type="journal article" date="2015" name="Genome Biol. Evol.">
        <title>Phylogenomic analyses indicate that early fungi evolved digesting cell walls of algal ancestors of land plants.</title>
        <authorList>
            <person name="Chang Y."/>
            <person name="Wang S."/>
            <person name="Sekimoto S."/>
            <person name="Aerts A.L."/>
            <person name="Choi C."/>
            <person name="Clum A."/>
            <person name="LaButti K.M."/>
            <person name="Lindquist E.A."/>
            <person name="Yee Ngan C."/>
            <person name="Ohm R.A."/>
            <person name="Salamov A.A."/>
            <person name="Grigoriev I.V."/>
            <person name="Spatafora J.W."/>
            <person name="Berbee M.L."/>
        </authorList>
    </citation>
    <scope>NUCLEOTIDE SEQUENCE [LARGE SCALE GENOMIC DNA]</scope>
    <source>
        <strain evidence="2 3">NRRL 1564</strain>
    </source>
</reference>
<dbReference type="PANTHER" id="PTHR10974:SF1">
    <property type="entry name" value="FI08016P-RELATED"/>
    <property type="match status" value="1"/>
</dbReference>
<feature type="transmembrane region" description="Helical" evidence="1">
    <location>
        <begin position="155"/>
        <end position="177"/>
    </location>
</feature>
<dbReference type="InterPro" id="IPR017850">
    <property type="entry name" value="Alkaline_phosphatase_core_sf"/>
</dbReference>
<accession>A0A2G5BC22</accession>
<dbReference type="STRING" id="763665.A0A2G5BC22"/>
<evidence type="ECO:0000313" key="2">
    <source>
        <dbReference type="EMBL" id="PIA16556.1"/>
    </source>
</evidence>
<dbReference type="Proteomes" id="UP000242474">
    <property type="component" value="Unassembled WGS sequence"/>
</dbReference>
<dbReference type="AlphaFoldDB" id="A0A2G5BC22"/>
<proteinExistence type="predicted"/>
<feature type="transmembrane region" description="Helical" evidence="1">
    <location>
        <begin position="126"/>
        <end position="148"/>
    </location>
</feature>
<keyword evidence="1" id="KW-0472">Membrane</keyword>
<keyword evidence="1" id="KW-0812">Transmembrane</keyword>
<dbReference type="OrthoDB" id="413313at2759"/>
<feature type="transmembrane region" description="Helical" evidence="1">
    <location>
        <begin position="96"/>
        <end position="114"/>
    </location>
</feature>
<dbReference type="EMBL" id="KZ303499">
    <property type="protein sequence ID" value="PIA16556.1"/>
    <property type="molecule type" value="Genomic_DNA"/>
</dbReference>
<evidence type="ECO:0000256" key="1">
    <source>
        <dbReference type="SAM" id="Phobius"/>
    </source>
</evidence>
<dbReference type="InterPro" id="IPR004245">
    <property type="entry name" value="DUF229"/>
</dbReference>
<feature type="transmembrane region" description="Helical" evidence="1">
    <location>
        <begin position="37"/>
        <end position="57"/>
    </location>
</feature>
<feature type="transmembrane region" description="Helical" evidence="1">
    <location>
        <begin position="69"/>
        <end position="89"/>
    </location>
</feature>
<evidence type="ECO:0000313" key="3">
    <source>
        <dbReference type="Proteomes" id="UP000242474"/>
    </source>
</evidence>
<dbReference type="Gene3D" id="3.40.720.10">
    <property type="entry name" value="Alkaline Phosphatase, subunit A"/>
    <property type="match status" value="1"/>
</dbReference>
<dbReference type="SUPFAM" id="SSF53649">
    <property type="entry name" value="Alkaline phosphatase-like"/>
    <property type="match status" value="1"/>
</dbReference>
<dbReference type="PANTHER" id="PTHR10974">
    <property type="entry name" value="FI08016P-RELATED"/>
    <property type="match status" value="1"/>
</dbReference>
<name>A0A2G5BC22_COERN</name>
<gene>
    <name evidence="2" type="ORF">COEREDRAFT_81213</name>
</gene>
<dbReference type="Pfam" id="PF02995">
    <property type="entry name" value="DUF229"/>
    <property type="match status" value="2"/>
</dbReference>